<organism evidence="2 3">
    <name type="scientific">Purpureocillium lilacinum</name>
    <name type="common">Paecilomyces lilacinus</name>
    <dbReference type="NCBI Taxonomy" id="33203"/>
    <lineage>
        <taxon>Eukaryota</taxon>
        <taxon>Fungi</taxon>
        <taxon>Dikarya</taxon>
        <taxon>Ascomycota</taxon>
        <taxon>Pezizomycotina</taxon>
        <taxon>Sordariomycetes</taxon>
        <taxon>Hypocreomycetidae</taxon>
        <taxon>Hypocreales</taxon>
        <taxon>Ophiocordycipitaceae</taxon>
        <taxon>Purpureocillium</taxon>
    </lineage>
</organism>
<comment type="caution">
    <text evidence="2">The sequence shown here is derived from an EMBL/GenBank/DDBJ whole genome shotgun (WGS) entry which is preliminary data.</text>
</comment>
<evidence type="ECO:0000313" key="2">
    <source>
        <dbReference type="EMBL" id="KAK4089051.1"/>
    </source>
</evidence>
<feature type="region of interest" description="Disordered" evidence="1">
    <location>
        <begin position="200"/>
        <end position="225"/>
    </location>
</feature>
<evidence type="ECO:0000313" key="3">
    <source>
        <dbReference type="Proteomes" id="UP001287286"/>
    </source>
</evidence>
<feature type="compositionally biased region" description="Pro residues" evidence="1">
    <location>
        <begin position="9"/>
        <end position="19"/>
    </location>
</feature>
<gene>
    <name evidence="2" type="ORF">Purlil1_6484</name>
</gene>
<protein>
    <submittedName>
        <fullName evidence="2">Uncharacterized protein</fullName>
    </submittedName>
</protein>
<name>A0ABR0BYA4_PURLI</name>
<reference evidence="2 3" key="1">
    <citation type="journal article" date="2024" name="Microbiol. Resour. Announc.">
        <title>Genome annotations for the ascomycete fungi Trichoderma harzianum, Trichoderma aggressivum, and Purpureocillium lilacinum.</title>
        <authorList>
            <person name="Beijen E.P.W."/>
            <person name="Ohm R.A."/>
        </authorList>
    </citation>
    <scope>NUCLEOTIDE SEQUENCE [LARGE SCALE GENOMIC DNA]</scope>
    <source>
        <strain evidence="2 3">CBS 150709</strain>
    </source>
</reference>
<proteinExistence type="predicted"/>
<sequence>MPLAFPFASLPPSPGPHRPPTGRHAGSGSQDRSSLRCRRVSNRPDRPAAQNGDQHSQPAPDHAATHSNEPFPPRAPFRVRAILGPVCFKDTMRGQNSERGKVACPSRLLPRAATVHTWQPSHRVPAIRVVVVVVIRHTTPGKRAPAYPPRVYYATPSPSHALPQRHPSPSLTTPLVRTQLPATPPALARVRRPPYAAARAHWARHPEQKCSQPHGGPDLRRRDGHPQLHSLARPQRLLLPVSAPCEAARPSGPIIPLCVHGPHPTALCASSRPGEVVLVLPACPPVLPIPLSVISHSIVAAGDGLCAKSKRRCTSSVCVVVEGGKSKGFYSLCPLAQHPGPAALGHRQGSLAPSIYPTPAEQRTAP</sequence>
<keyword evidence="3" id="KW-1185">Reference proteome</keyword>
<dbReference type="Proteomes" id="UP001287286">
    <property type="component" value="Unassembled WGS sequence"/>
</dbReference>
<feature type="region of interest" description="Disordered" evidence="1">
    <location>
        <begin position="1"/>
        <end position="75"/>
    </location>
</feature>
<dbReference type="EMBL" id="JAWRVI010000021">
    <property type="protein sequence ID" value="KAK4089051.1"/>
    <property type="molecule type" value="Genomic_DNA"/>
</dbReference>
<evidence type="ECO:0000256" key="1">
    <source>
        <dbReference type="SAM" id="MobiDB-lite"/>
    </source>
</evidence>
<accession>A0ABR0BYA4</accession>